<feature type="chain" id="PRO_5012160456" description="Anti-sigma-K factor rskA" evidence="1">
    <location>
        <begin position="22"/>
        <end position="297"/>
    </location>
</feature>
<dbReference type="EMBL" id="FQUM01000003">
    <property type="protein sequence ID" value="SHF00021.1"/>
    <property type="molecule type" value="Genomic_DNA"/>
</dbReference>
<reference evidence="2 3" key="1">
    <citation type="submission" date="2016-11" db="EMBL/GenBank/DDBJ databases">
        <authorList>
            <person name="Jaros S."/>
            <person name="Januszkiewicz K."/>
            <person name="Wedrychowicz H."/>
        </authorList>
    </citation>
    <scope>NUCLEOTIDE SEQUENCE [LARGE SCALE GENOMIC DNA]</scope>
    <source>
        <strain evidence="2 3">DSM 26910</strain>
    </source>
</reference>
<sequence length="297" mass="30870">MKTIKISVLILLSIALFISCDKDDDVSMTGNLNLNINGLEDLGPDFTYEGWVIVDGAPVATGTFNVDVTGKLSKTTFALDRMTLEKATTFVLTIEPVPDADPAPSKVHILGGDISAKAGTLSVEHAAALGTNFANSTGKYILATPTNNVDTDENSGVWFLDNSTGSPMAGLNLPTLPEGWQYEGWAVINGTPVTTGKFTSVSAADMAAPFSGTNPGPNYPGEDFLMNAPSGLTFPTDLSGAKIVISVEPMPDNSAAPFLLKPLLADVPADAAVHSVHSMGNISTNTNPGGSVNISIN</sequence>
<evidence type="ECO:0008006" key="4">
    <source>
        <dbReference type="Google" id="ProtNLM"/>
    </source>
</evidence>
<dbReference type="STRING" id="1484053.SAMN05444274_103208"/>
<dbReference type="PROSITE" id="PS51257">
    <property type="entry name" value="PROKAR_LIPOPROTEIN"/>
    <property type="match status" value="1"/>
</dbReference>
<dbReference type="RefSeq" id="WP_073000251.1">
    <property type="nucleotide sequence ID" value="NZ_FQUM01000003.1"/>
</dbReference>
<organism evidence="2 3">
    <name type="scientific">Mariniphaga anaerophila</name>
    <dbReference type="NCBI Taxonomy" id="1484053"/>
    <lineage>
        <taxon>Bacteria</taxon>
        <taxon>Pseudomonadati</taxon>
        <taxon>Bacteroidota</taxon>
        <taxon>Bacteroidia</taxon>
        <taxon>Marinilabiliales</taxon>
        <taxon>Prolixibacteraceae</taxon>
        <taxon>Mariniphaga</taxon>
    </lineage>
</organism>
<evidence type="ECO:0000256" key="1">
    <source>
        <dbReference type="SAM" id="SignalP"/>
    </source>
</evidence>
<feature type="signal peptide" evidence="1">
    <location>
        <begin position="1"/>
        <end position="21"/>
    </location>
</feature>
<keyword evidence="3" id="KW-1185">Reference proteome</keyword>
<evidence type="ECO:0000313" key="3">
    <source>
        <dbReference type="Proteomes" id="UP000184164"/>
    </source>
</evidence>
<dbReference type="Proteomes" id="UP000184164">
    <property type="component" value="Unassembled WGS sequence"/>
</dbReference>
<proteinExistence type="predicted"/>
<keyword evidence="1" id="KW-0732">Signal</keyword>
<protein>
    <recommendedName>
        <fullName evidence="4">Anti-sigma-K factor rskA</fullName>
    </recommendedName>
</protein>
<gene>
    <name evidence="2" type="ORF">SAMN05444274_103208</name>
</gene>
<evidence type="ECO:0000313" key="2">
    <source>
        <dbReference type="EMBL" id="SHF00021.1"/>
    </source>
</evidence>
<dbReference type="AlphaFoldDB" id="A0A1M4Y2P0"/>
<name>A0A1M4Y2P0_9BACT</name>
<accession>A0A1M4Y2P0</accession>